<evidence type="ECO:0000313" key="2">
    <source>
        <dbReference type="EMBL" id="MFJ3045687.1"/>
    </source>
</evidence>
<dbReference type="Gene3D" id="2.40.50.320">
    <property type="entry name" value="Copper binding periplasmic protein CusF"/>
    <property type="match status" value="1"/>
</dbReference>
<keyword evidence="1" id="KW-0732">Signal</keyword>
<dbReference type="Proteomes" id="UP001617427">
    <property type="component" value="Unassembled WGS sequence"/>
</dbReference>
<dbReference type="RefSeq" id="WP_402699405.1">
    <property type="nucleotide sequence ID" value="NZ_JBIUZV010000003.1"/>
</dbReference>
<protein>
    <submittedName>
        <fullName evidence="2">Copper-binding protein</fullName>
    </submittedName>
</protein>
<proteinExistence type="predicted"/>
<organism evidence="2 3">
    <name type="scientific">Herbaspirillum chlorophenolicum</name>
    <dbReference type="NCBI Taxonomy" id="211589"/>
    <lineage>
        <taxon>Bacteria</taxon>
        <taxon>Pseudomonadati</taxon>
        <taxon>Pseudomonadota</taxon>
        <taxon>Betaproteobacteria</taxon>
        <taxon>Burkholderiales</taxon>
        <taxon>Oxalobacteraceae</taxon>
        <taxon>Herbaspirillum</taxon>
    </lineage>
</organism>
<sequence length="103" mass="11048">MKTPVTALTRLLLGAALALPMLAALAQTSPPSQVEGEIRKVDVAAGKLTIRHGEIPNLQMPRMTMVFKASPELLGKAKEGEKVLFTADRVDGALTVISLEERQ</sequence>
<name>A0ABW8EW70_9BURK</name>
<comment type="caution">
    <text evidence="2">The sequence shown here is derived from an EMBL/GenBank/DDBJ whole genome shotgun (WGS) entry which is preliminary data.</text>
</comment>
<dbReference type="InterPro" id="IPR021647">
    <property type="entry name" value="CusF_Ec"/>
</dbReference>
<evidence type="ECO:0000313" key="3">
    <source>
        <dbReference type="Proteomes" id="UP001617427"/>
    </source>
</evidence>
<evidence type="ECO:0000256" key="1">
    <source>
        <dbReference type="SAM" id="SignalP"/>
    </source>
</evidence>
<reference evidence="2 3" key="1">
    <citation type="submission" date="2024-10" db="EMBL/GenBank/DDBJ databases">
        <title>The Natural Products Discovery Center: Release of the First 8490 Sequenced Strains for Exploring Actinobacteria Biosynthetic Diversity.</title>
        <authorList>
            <person name="Kalkreuter E."/>
            <person name="Kautsar S.A."/>
            <person name="Yang D."/>
            <person name="Bader C.D."/>
            <person name="Teijaro C.N."/>
            <person name="Fluegel L."/>
            <person name="Davis C.M."/>
            <person name="Simpson J.R."/>
            <person name="Lauterbach L."/>
            <person name="Steele A.D."/>
            <person name="Gui C."/>
            <person name="Meng S."/>
            <person name="Li G."/>
            <person name="Viehrig K."/>
            <person name="Ye F."/>
            <person name="Su P."/>
            <person name="Kiefer A.F."/>
            <person name="Nichols A."/>
            <person name="Cepeda A.J."/>
            <person name="Yan W."/>
            <person name="Fan B."/>
            <person name="Jiang Y."/>
            <person name="Adhikari A."/>
            <person name="Zheng C.-J."/>
            <person name="Schuster L."/>
            <person name="Cowan T.M."/>
            <person name="Smanski M.J."/>
            <person name="Chevrette M.G."/>
            <person name="De Carvalho L.P.S."/>
            <person name="Shen B."/>
        </authorList>
    </citation>
    <scope>NUCLEOTIDE SEQUENCE [LARGE SCALE GENOMIC DNA]</scope>
    <source>
        <strain evidence="2 3">NPDC087045</strain>
    </source>
</reference>
<keyword evidence="3" id="KW-1185">Reference proteome</keyword>
<accession>A0ABW8EW70</accession>
<feature type="chain" id="PRO_5046127571" evidence="1">
    <location>
        <begin position="27"/>
        <end position="103"/>
    </location>
</feature>
<dbReference type="Pfam" id="PF11604">
    <property type="entry name" value="CusF_Ec"/>
    <property type="match status" value="1"/>
</dbReference>
<feature type="signal peptide" evidence="1">
    <location>
        <begin position="1"/>
        <end position="26"/>
    </location>
</feature>
<dbReference type="EMBL" id="JBIUZV010000003">
    <property type="protein sequence ID" value="MFJ3045687.1"/>
    <property type="molecule type" value="Genomic_DNA"/>
</dbReference>
<dbReference type="InterPro" id="IPR042230">
    <property type="entry name" value="CusF_sf"/>
</dbReference>
<gene>
    <name evidence="2" type="ORF">ACIPEN_07660</name>
</gene>